<name>A0A7C8KNG6_9BACI</name>
<dbReference type="InterPro" id="IPR012312">
    <property type="entry name" value="Hemerythrin-like"/>
</dbReference>
<evidence type="ECO:0000256" key="1">
    <source>
        <dbReference type="ARBA" id="ARBA00004496"/>
    </source>
</evidence>
<feature type="domain" description="Hemerythrin-like" evidence="5">
    <location>
        <begin position="86"/>
        <end position="229"/>
    </location>
</feature>
<dbReference type="PANTHER" id="PTHR36438:SF1">
    <property type="entry name" value="IRON-SULFUR CLUSTER REPAIR PROTEIN YTFE"/>
    <property type="match status" value="1"/>
</dbReference>
<sequence>MTTFQLTDTPAAIVKAFPKASDFFKQAKIDFCCGGDQPLSVVNEKKKGKVDIQSLLSTINQSYAEWLDAGNKQVNWDEISDSELVDHILQNHHQYLQNELPPLNQFVTKIYRVHGANHPHLEKLHKLYHMFQMEMEAHMIEEENDLFPLIKEYEKTKDPQTAEKIRLLNETMEEDHDHVGNLLKEMNELTNNYELPEGACNSYRLTYARLQELENNTFQHIHLENNILFNNF</sequence>
<evidence type="ECO:0000259" key="5">
    <source>
        <dbReference type="Pfam" id="PF01814"/>
    </source>
</evidence>
<dbReference type="InterPro" id="IPR019903">
    <property type="entry name" value="RIC_family"/>
</dbReference>
<dbReference type="Proteomes" id="UP000480246">
    <property type="component" value="Unassembled WGS sequence"/>
</dbReference>
<protein>
    <submittedName>
        <fullName evidence="6">Iron-sulfur cluster repair di-iron protein</fullName>
    </submittedName>
</protein>
<dbReference type="PANTHER" id="PTHR36438">
    <property type="entry name" value="IRON-SULFUR CLUSTER REPAIR PROTEIN YTFE"/>
    <property type="match status" value="1"/>
</dbReference>
<dbReference type="AlphaFoldDB" id="A0A7C8KNG6"/>
<organism evidence="6 7">
    <name type="scientific">Gracilibacillus oryzae</name>
    <dbReference type="NCBI Taxonomy" id="1672701"/>
    <lineage>
        <taxon>Bacteria</taxon>
        <taxon>Bacillati</taxon>
        <taxon>Bacillota</taxon>
        <taxon>Bacilli</taxon>
        <taxon>Bacillales</taxon>
        <taxon>Bacillaceae</taxon>
        <taxon>Gracilibacillus</taxon>
    </lineage>
</organism>
<dbReference type="NCBIfam" id="TIGR03652">
    <property type="entry name" value="FeS_repair_RIC"/>
    <property type="match status" value="1"/>
</dbReference>
<evidence type="ECO:0000313" key="7">
    <source>
        <dbReference type="Proteomes" id="UP000480246"/>
    </source>
</evidence>
<evidence type="ECO:0000256" key="4">
    <source>
        <dbReference type="ARBA" id="ARBA00023004"/>
    </source>
</evidence>
<comment type="caution">
    <text evidence="6">The sequence shown here is derived from an EMBL/GenBank/DDBJ whole genome shotgun (WGS) entry which is preliminary data.</text>
</comment>
<keyword evidence="3" id="KW-0479">Metal-binding</keyword>
<evidence type="ECO:0000256" key="2">
    <source>
        <dbReference type="ARBA" id="ARBA00022490"/>
    </source>
</evidence>
<proteinExistence type="predicted"/>
<accession>A0A7C8KNG6</accession>
<keyword evidence="7" id="KW-1185">Reference proteome</keyword>
<comment type="subcellular location">
    <subcellularLocation>
        <location evidence="1">Cytoplasm</location>
    </subcellularLocation>
</comment>
<evidence type="ECO:0000256" key="3">
    <source>
        <dbReference type="ARBA" id="ARBA00022723"/>
    </source>
</evidence>
<dbReference type="Pfam" id="PF04405">
    <property type="entry name" value="ScdA_N"/>
    <property type="match status" value="1"/>
</dbReference>
<reference evidence="6 7" key="1">
    <citation type="submission" date="2019-10" db="EMBL/GenBank/DDBJ databases">
        <title>Gracilibacillus sp. nov. isolated from rice seeds.</title>
        <authorList>
            <person name="He S."/>
        </authorList>
    </citation>
    <scope>NUCLEOTIDE SEQUENCE [LARGE SCALE GENOMIC DNA]</scope>
    <source>
        <strain evidence="6 7">TD8</strain>
    </source>
</reference>
<dbReference type="Pfam" id="PF01814">
    <property type="entry name" value="Hemerythrin"/>
    <property type="match status" value="1"/>
</dbReference>
<dbReference type="GO" id="GO:0005737">
    <property type="term" value="C:cytoplasm"/>
    <property type="evidence" value="ECO:0007669"/>
    <property type="project" value="UniProtKB-SubCell"/>
</dbReference>
<keyword evidence="2" id="KW-0963">Cytoplasm</keyword>
<dbReference type="Gene3D" id="1.20.120.520">
    <property type="entry name" value="nmb1532 protein domain like"/>
    <property type="match status" value="1"/>
</dbReference>
<evidence type="ECO:0000313" key="6">
    <source>
        <dbReference type="EMBL" id="KAB8127849.1"/>
    </source>
</evidence>
<dbReference type="GO" id="GO:0046872">
    <property type="term" value="F:metal ion binding"/>
    <property type="evidence" value="ECO:0007669"/>
    <property type="project" value="UniProtKB-KW"/>
</dbReference>
<dbReference type="EMBL" id="WEID01000087">
    <property type="protein sequence ID" value="KAB8127849.1"/>
    <property type="molecule type" value="Genomic_DNA"/>
</dbReference>
<dbReference type="RefSeq" id="WP_153406086.1">
    <property type="nucleotide sequence ID" value="NZ_ML762440.1"/>
</dbReference>
<keyword evidence="4" id="KW-0408">Iron</keyword>
<gene>
    <name evidence="6" type="primary">ric</name>
    <name evidence="6" type="ORF">F9U64_16980</name>
</gene>
<dbReference type="OrthoDB" id="9797132at2"/>